<dbReference type="EMBL" id="JAUNZN010000002">
    <property type="protein sequence ID" value="KAK4825958.1"/>
    <property type="molecule type" value="Genomic_DNA"/>
</dbReference>
<evidence type="ECO:0000313" key="2">
    <source>
        <dbReference type="EMBL" id="KAK4825958.1"/>
    </source>
</evidence>
<reference evidence="2 3" key="1">
    <citation type="journal article" date="2023" name="J. Hered.">
        <title>Chromosome-level genome of the wood stork (Mycteria americana) provides insight into avian chromosome evolution.</title>
        <authorList>
            <person name="Flamio R. Jr."/>
            <person name="Ramstad K.M."/>
        </authorList>
    </citation>
    <scope>NUCLEOTIDE SEQUENCE [LARGE SCALE GENOMIC DNA]</scope>
    <source>
        <strain evidence="2">JAX WOST 10</strain>
    </source>
</reference>
<protein>
    <recommendedName>
        <fullName evidence="4">Reverse transcriptase domain-containing protein</fullName>
    </recommendedName>
</protein>
<evidence type="ECO:0000313" key="3">
    <source>
        <dbReference type="Proteomes" id="UP001333110"/>
    </source>
</evidence>
<name>A0AAN7NDQ9_MYCAM</name>
<evidence type="ECO:0008006" key="4">
    <source>
        <dbReference type="Google" id="ProtNLM"/>
    </source>
</evidence>
<keyword evidence="3" id="KW-1185">Reference proteome</keyword>
<organism evidence="2 3">
    <name type="scientific">Mycteria americana</name>
    <name type="common">Wood stork</name>
    <dbReference type="NCBI Taxonomy" id="33587"/>
    <lineage>
        <taxon>Eukaryota</taxon>
        <taxon>Metazoa</taxon>
        <taxon>Chordata</taxon>
        <taxon>Craniata</taxon>
        <taxon>Vertebrata</taxon>
        <taxon>Euteleostomi</taxon>
        <taxon>Archelosauria</taxon>
        <taxon>Archosauria</taxon>
        <taxon>Dinosauria</taxon>
        <taxon>Saurischia</taxon>
        <taxon>Theropoda</taxon>
        <taxon>Coelurosauria</taxon>
        <taxon>Aves</taxon>
        <taxon>Neognathae</taxon>
        <taxon>Neoaves</taxon>
        <taxon>Aequornithes</taxon>
        <taxon>Ciconiiformes</taxon>
        <taxon>Ciconiidae</taxon>
        <taxon>Mycteria</taxon>
    </lineage>
</organism>
<sequence>MADSAAEDGLMTGGTKSSWRPVPSDIPLGSILGQILFNIFIKDLDDETECTLCRFGDDIKLGEVANTSNGWMCSCSYLQYCVQVWPLQYKQRTYWSNSSKGP</sequence>
<feature type="region of interest" description="Disordered" evidence="1">
    <location>
        <begin position="1"/>
        <end position="21"/>
    </location>
</feature>
<dbReference type="AlphaFoldDB" id="A0AAN7NDQ9"/>
<gene>
    <name evidence="2" type="ORF">QYF61_003476</name>
</gene>
<proteinExistence type="predicted"/>
<evidence type="ECO:0000256" key="1">
    <source>
        <dbReference type="SAM" id="MobiDB-lite"/>
    </source>
</evidence>
<accession>A0AAN7NDQ9</accession>
<dbReference type="Proteomes" id="UP001333110">
    <property type="component" value="Unassembled WGS sequence"/>
</dbReference>
<comment type="caution">
    <text evidence="2">The sequence shown here is derived from an EMBL/GenBank/DDBJ whole genome shotgun (WGS) entry which is preliminary data.</text>
</comment>